<evidence type="ECO:0000313" key="2">
    <source>
        <dbReference type="EMBL" id="ACN52947.1"/>
    </source>
</evidence>
<name>C0R974_BORVA</name>
<organism evidence="2 3">
    <name type="scientific">Borreliella valaisiana VS116</name>
    <dbReference type="NCBI Taxonomy" id="445987"/>
    <lineage>
        <taxon>Bacteria</taxon>
        <taxon>Pseudomonadati</taxon>
        <taxon>Spirochaetota</taxon>
        <taxon>Spirochaetia</taxon>
        <taxon>Spirochaetales</taxon>
        <taxon>Borreliaceae</taxon>
        <taxon>Borreliella</taxon>
    </lineage>
</organism>
<sequence>MFNLAQDIKQNLNEKLEIHGKFLLEKLNMGNKIITIVTTVVAPIAISSITTIVLSLITEFLK</sequence>
<geneLocation type="plasmid" evidence="2 3">
    <name>VS116_lp28-3</name>
</geneLocation>
<feature type="transmembrane region" description="Helical" evidence="1">
    <location>
        <begin position="33"/>
        <end position="57"/>
    </location>
</feature>
<evidence type="ECO:0000256" key="1">
    <source>
        <dbReference type="SAM" id="Phobius"/>
    </source>
</evidence>
<evidence type="ECO:0000313" key="3">
    <source>
        <dbReference type="Proteomes" id="UP000006163"/>
    </source>
</evidence>
<dbReference type="AlphaFoldDB" id="C0R974"/>
<keyword evidence="2" id="KW-0614">Plasmid</keyword>
<dbReference type="EMBL" id="CP001440">
    <property type="protein sequence ID" value="ACN52947.1"/>
    <property type="molecule type" value="Genomic_DNA"/>
</dbReference>
<gene>
    <name evidence="2" type="ORF">BVAVS116_H0017</name>
</gene>
<keyword evidence="3" id="KW-1185">Reference proteome</keyword>
<keyword evidence="1" id="KW-0472">Membrane</keyword>
<dbReference type="Proteomes" id="UP000006163">
    <property type="component" value="Plasmid VS116_lp28-3"/>
</dbReference>
<keyword evidence="1" id="KW-0812">Transmembrane</keyword>
<dbReference type="HOGENOM" id="CLU_2895106_0_0_12"/>
<accession>C0R974</accession>
<protein>
    <submittedName>
        <fullName evidence="2">Uncharacterized protein</fullName>
    </submittedName>
</protein>
<proteinExistence type="predicted"/>
<keyword evidence="1" id="KW-1133">Transmembrane helix</keyword>
<reference evidence="2 3" key="1">
    <citation type="journal article" date="2012" name="J. Bacteriol.">
        <title>Whole-Genome Sequences of Borrelia bissettii, Borrelia valaisiana, and Borrelia spielmanii.</title>
        <authorList>
            <person name="Schutzer S.E."/>
            <person name="Fraser-Liggett C.M."/>
            <person name="Qiu W.G."/>
            <person name="Kraiczy P."/>
            <person name="Mongodin E.F."/>
            <person name="Dunn J.J."/>
            <person name="Luft B.J."/>
            <person name="Casjens S.R."/>
        </authorList>
    </citation>
    <scope>NUCLEOTIDE SEQUENCE [LARGE SCALE GENOMIC DNA]</scope>
    <source>
        <strain evidence="2 3">VS116</strain>
        <plasmid evidence="2">VS116_lp28-3</plasmid>
    </source>
</reference>